<dbReference type="InterPro" id="IPR008168">
    <property type="entry name" value="Cyt_C_IC"/>
</dbReference>
<keyword evidence="2 6" id="KW-0349">Heme</keyword>
<evidence type="ECO:0000313" key="9">
    <source>
        <dbReference type="Proteomes" id="UP000240481"/>
    </source>
</evidence>
<dbReference type="InterPro" id="IPR009056">
    <property type="entry name" value="Cyt_c-like_dom"/>
</dbReference>
<comment type="caution">
    <text evidence="8">The sequence shown here is derived from an EMBL/GenBank/DDBJ whole genome shotgun (WGS) entry which is preliminary data.</text>
</comment>
<evidence type="ECO:0000256" key="4">
    <source>
        <dbReference type="ARBA" id="ARBA00022982"/>
    </source>
</evidence>
<dbReference type="GO" id="GO:0005506">
    <property type="term" value="F:iron ion binding"/>
    <property type="evidence" value="ECO:0007669"/>
    <property type="project" value="InterPro"/>
</dbReference>
<gene>
    <name evidence="8" type="ORF">C9I94_08470</name>
</gene>
<dbReference type="PROSITE" id="PS51007">
    <property type="entry name" value="CYTC"/>
    <property type="match status" value="1"/>
</dbReference>
<dbReference type="GO" id="GO:0009055">
    <property type="term" value="F:electron transfer activity"/>
    <property type="evidence" value="ECO:0007669"/>
    <property type="project" value="InterPro"/>
</dbReference>
<dbReference type="Proteomes" id="UP000240481">
    <property type="component" value="Unassembled WGS sequence"/>
</dbReference>
<dbReference type="AlphaFoldDB" id="A0A2T3P7X4"/>
<dbReference type="GO" id="GO:0020037">
    <property type="term" value="F:heme binding"/>
    <property type="evidence" value="ECO:0007669"/>
    <property type="project" value="InterPro"/>
</dbReference>
<evidence type="ECO:0000256" key="1">
    <source>
        <dbReference type="ARBA" id="ARBA00022448"/>
    </source>
</evidence>
<dbReference type="InterPro" id="IPR036909">
    <property type="entry name" value="Cyt_c-like_dom_sf"/>
</dbReference>
<dbReference type="RefSeq" id="WP_048897917.1">
    <property type="nucleotide sequence ID" value="NZ_AP024853.1"/>
</dbReference>
<evidence type="ECO:0000259" key="7">
    <source>
        <dbReference type="PROSITE" id="PS51007"/>
    </source>
</evidence>
<sequence>MKRFSLFTVSMIALCLLAFSSIGFFGFKAWTDNQYGEYNLTNGKSKFIANCAVCHGNKGLGDGIASGTLTISPDNIYDELKNPFGLKQELISSVLDGDNGQGGLMPAFQTTLTEKDVNDIFGYIESVNL</sequence>
<dbReference type="Gene3D" id="1.10.760.10">
    <property type="entry name" value="Cytochrome c-like domain"/>
    <property type="match status" value="1"/>
</dbReference>
<evidence type="ECO:0000256" key="5">
    <source>
        <dbReference type="ARBA" id="ARBA00023004"/>
    </source>
</evidence>
<dbReference type="STRING" id="680026.AB733_05905"/>
<proteinExistence type="predicted"/>
<dbReference type="Pfam" id="PF13442">
    <property type="entry name" value="Cytochrome_CBB3"/>
    <property type="match status" value="1"/>
</dbReference>
<protein>
    <submittedName>
        <fullName evidence="8">Cytochrome c</fullName>
    </submittedName>
</protein>
<keyword evidence="3 6" id="KW-0479">Metal-binding</keyword>
<reference evidence="8 9" key="1">
    <citation type="submission" date="2018-01" db="EMBL/GenBank/DDBJ databases">
        <title>Whole genome sequencing of Histamine producing bacteria.</title>
        <authorList>
            <person name="Butler K."/>
        </authorList>
    </citation>
    <scope>NUCLEOTIDE SEQUENCE [LARGE SCALE GENOMIC DNA]</scope>
    <source>
        <strain evidence="8 9">DSM 24669</strain>
    </source>
</reference>
<accession>A0A2T3P7X4</accession>
<evidence type="ECO:0000313" key="8">
    <source>
        <dbReference type="EMBL" id="PSW24838.1"/>
    </source>
</evidence>
<keyword evidence="1" id="KW-0813">Transport</keyword>
<dbReference type="SUPFAM" id="SSF46626">
    <property type="entry name" value="Cytochrome c"/>
    <property type="match status" value="1"/>
</dbReference>
<organism evidence="8 9">
    <name type="scientific">Photobacterium swingsii</name>
    <dbReference type="NCBI Taxonomy" id="680026"/>
    <lineage>
        <taxon>Bacteria</taxon>
        <taxon>Pseudomonadati</taxon>
        <taxon>Pseudomonadota</taxon>
        <taxon>Gammaproteobacteria</taxon>
        <taxon>Vibrionales</taxon>
        <taxon>Vibrionaceae</taxon>
        <taxon>Photobacterium</taxon>
    </lineage>
</organism>
<evidence type="ECO:0000256" key="2">
    <source>
        <dbReference type="ARBA" id="ARBA00022617"/>
    </source>
</evidence>
<dbReference type="EMBL" id="PYLZ01000004">
    <property type="protein sequence ID" value="PSW24838.1"/>
    <property type="molecule type" value="Genomic_DNA"/>
</dbReference>
<evidence type="ECO:0000256" key="3">
    <source>
        <dbReference type="ARBA" id="ARBA00022723"/>
    </source>
</evidence>
<keyword evidence="5 6" id="KW-0408">Iron</keyword>
<name>A0A2T3P7X4_9GAMM</name>
<dbReference type="PRINTS" id="PR00605">
    <property type="entry name" value="CYTCHROMECIC"/>
</dbReference>
<keyword evidence="4" id="KW-0249">Electron transport</keyword>
<keyword evidence="9" id="KW-1185">Reference proteome</keyword>
<dbReference type="OrthoDB" id="9811281at2"/>
<feature type="domain" description="Cytochrome c" evidence="7">
    <location>
        <begin position="38"/>
        <end position="128"/>
    </location>
</feature>
<evidence type="ECO:0000256" key="6">
    <source>
        <dbReference type="PROSITE-ProRule" id="PRU00433"/>
    </source>
</evidence>